<organism evidence="2 3">
    <name type="scientific">Acer negundo</name>
    <name type="common">Box elder</name>
    <dbReference type="NCBI Taxonomy" id="4023"/>
    <lineage>
        <taxon>Eukaryota</taxon>
        <taxon>Viridiplantae</taxon>
        <taxon>Streptophyta</taxon>
        <taxon>Embryophyta</taxon>
        <taxon>Tracheophyta</taxon>
        <taxon>Spermatophyta</taxon>
        <taxon>Magnoliopsida</taxon>
        <taxon>eudicotyledons</taxon>
        <taxon>Gunneridae</taxon>
        <taxon>Pentapetalae</taxon>
        <taxon>rosids</taxon>
        <taxon>malvids</taxon>
        <taxon>Sapindales</taxon>
        <taxon>Sapindaceae</taxon>
        <taxon>Hippocastanoideae</taxon>
        <taxon>Acereae</taxon>
        <taxon>Acer</taxon>
    </lineage>
</organism>
<reference evidence="2" key="1">
    <citation type="journal article" date="2022" name="Plant J.">
        <title>Strategies of tolerance reflected in two North American maple genomes.</title>
        <authorList>
            <person name="McEvoy S.L."/>
            <person name="Sezen U.U."/>
            <person name="Trouern-Trend A."/>
            <person name="McMahon S.M."/>
            <person name="Schaberg P.G."/>
            <person name="Yang J."/>
            <person name="Wegrzyn J.L."/>
            <person name="Swenson N.G."/>
        </authorList>
    </citation>
    <scope>NUCLEOTIDE SEQUENCE</scope>
    <source>
        <strain evidence="2">91603</strain>
    </source>
</reference>
<feature type="compositionally biased region" description="Basic and acidic residues" evidence="1">
    <location>
        <begin position="16"/>
        <end position="71"/>
    </location>
</feature>
<evidence type="ECO:0000313" key="3">
    <source>
        <dbReference type="Proteomes" id="UP001064489"/>
    </source>
</evidence>
<evidence type="ECO:0000313" key="2">
    <source>
        <dbReference type="EMBL" id="KAI9191639.1"/>
    </source>
</evidence>
<gene>
    <name evidence="2" type="ORF">LWI28_011276</name>
</gene>
<accession>A0AAD5NYZ9</accession>
<dbReference type="AlphaFoldDB" id="A0AAD5NYZ9"/>
<feature type="compositionally biased region" description="Polar residues" evidence="1">
    <location>
        <begin position="1"/>
        <end position="10"/>
    </location>
</feature>
<comment type="caution">
    <text evidence="2">The sequence shown here is derived from an EMBL/GenBank/DDBJ whole genome shotgun (WGS) entry which is preliminary data.</text>
</comment>
<feature type="compositionally biased region" description="Gly residues" evidence="1">
    <location>
        <begin position="92"/>
        <end position="126"/>
    </location>
</feature>
<protein>
    <submittedName>
        <fullName evidence="2">Uncharacterized protein</fullName>
    </submittedName>
</protein>
<keyword evidence="3" id="KW-1185">Reference proteome</keyword>
<dbReference type="Proteomes" id="UP001064489">
    <property type="component" value="Chromosome 6"/>
</dbReference>
<evidence type="ECO:0000256" key="1">
    <source>
        <dbReference type="SAM" id="MobiDB-lite"/>
    </source>
</evidence>
<name>A0AAD5NYZ9_ACENE</name>
<sequence>MHQNLYNVHGTSFDFANKKDKTEEVDNKDSEAVKLDGHPPKVNESADKKEKPEEVDNKDSEAPKSDEHAPIVDEFEVVVESGHMVRDYPQRGSGGSGGRGRYFGGGGSYGGSGGGGYSSGRGGSGGGNYYNCGGSRHFACQCPNAIGR</sequence>
<reference evidence="2" key="2">
    <citation type="submission" date="2023-02" db="EMBL/GenBank/DDBJ databases">
        <authorList>
            <person name="Swenson N.G."/>
            <person name="Wegrzyn J.L."/>
            <person name="Mcevoy S.L."/>
        </authorList>
    </citation>
    <scope>NUCLEOTIDE SEQUENCE</scope>
    <source>
        <strain evidence="2">91603</strain>
        <tissue evidence="2">Leaf</tissue>
    </source>
</reference>
<feature type="region of interest" description="Disordered" evidence="1">
    <location>
        <begin position="1"/>
        <end position="126"/>
    </location>
</feature>
<dbReference type="EMBL" id="JAJSOW010000004">
    <property type="protein sequence ID" value="KAI9191639.1"/>
    <property type="molecule type" value="Genomic_DNA"/>
</dbReference>
<proteinExistence type="predicted"/>